<sequence length="50" mass="6098">MKNKSLEKEAIEKHCLECWDDDKEKVLNCPYNKCPLWKFRLKEEKKGEKN</sequence>
<organism evidence="1 2">
    <name type="scientific">Leptotrichia wadei</name>
    <dbReference type="NCBI Taxonomy" id="157687"/>
    <lineage>
        <taxon>Bacteria</taxon>
        <taxon>Fusobacteriati</taxon>
        <taxon>Fusobacteriota</taxon>
        <taxon>Fusobacteriia</taxon>
        <taxon>Fusobacteriales</taxon>
        <taxon>Leptotrichiaceae</taxon>
        <taxon>Leptotrichia</taxon>
    </lineage>
</organism>
<gene>
    <name evidence="1" type="ORF">JMUB3936_2054</name>
</gene>
<proteinExistence type="predicted"/>
<dbReference type="RefSeq" id="WP_172617471.1">
    <property type="nucleotide sequence ID" value="NZ_AP019841.1"/>
</dbReference>
<accession>A0A510KWY3</accession>
<dbReference type="Proteomes" id="UP000321944">
    <property type="component" value="Chromosome"/>
</dbReference>
<name>A0A510KWY3_9FUSO</name>
<protein>
    <submittedName>
        <fullName evidence="1">Uncharacterized protein</fullName>
    </submittedName>
</protein>
<dbReference type="AlphaFoldDB" id="A0A510KWY3"/>
<evidence type="ECO:0000313" key="1">
    <source>
        <dbReference type="EMBL" id="BBM55747.1"/>
    </source>
</evidence>
<dbReference type="EMBL" id="AP019841">
    <property type="protein sequence ID" value="BBM55747.1"/>
    <property type="molecule type" value="Genomic_DNA"/>
</dbReference>
<evidence type="ECO:0000313" key="2">
    <source>
        <dbReference type="Proteomes" id="UP000321944"/>
    </source>
</evidence>
<reference evidence="1 2" key="1">
    <citation type="submission" date="2019-07" db="EMBL/GenBank/DDBJ databases">
        <title>Complete Genome Sequence of Leptotrichia wadei Strain JMUB3936.</title>
        <authorList>
            <person name="Watanabe S."/>
            <person name="Cui L."/>
        </authorList>
    </citation>
    <scope>NUCLEOTIDE SEQUENCE [LARGE SCALE GENOMIC DNA]</scope>
    <source>
        <strain evidence="1 2">JMUB3936</strain>
    </source>
</reference>